<dbReference type="GO" id="GO:0006260">
    <property type="term" value="P:DNA replication"/>
    <property type="evidence" value="ECO:0007669"/>
    <property type="project" value="UniProtKB-KW"/>
</dbReference>
<dbReference type="Gene3D" id="3.40.960.10">
    <property type="entry name" value="VSR Endonuclease"/>
    <property type="match status" value="1"/>
</dbReference>
<feature type="domain" description="DNA-directed DNA polymerase family B mitochondria/virus" evidence="9">
    <location>
        <begin position="79"/>
        <end position="203"/>
    </location>
</feature>
<dbReference type="InterPro" id="IPR011335">
    <property type="entry name" value="Restrct_endonuc-II-like"/>
</dbReference>
<keyword evidence="3" id="KW-0808">Transferase</keyword>
<evidence type="ECO:0000313" key="11">
    <source>
        <dbReference type="Proteomes" id="UP000225706"/>
    </source>
</evidence>
<sequence>MPVWPVNHSQGLCTTFIGGGMCCKESRPDNNQPHRCYWSECGTDSERKASLRIHHSEWYQKFMIASGQDRVERLHVFPPMALSAFSSTFGIPKLKKGFFPYKFHTPDHQNYVEPLPAAEYYDLEGMSENKKQEFESWYTEGQRKNQPFHLKEELLAYCRSDVKLLKAECLKFIREFHSIANSMEKCVTIAQACNRYWRKCVTTPESIAIEPVGGWEGATPNHSHVALEWLLWTERNLGTRLEHARNGGEYSIPHGCTVYRVDGYDASSRTVYEFHGCLFHGCLECYPQRSQIPFVSSGLTVEACRRQTTQKTAKLRQLGYTVVEMWQCQWEKLKKSNPDLRDFVQSLSLTTPIHPREAFLGGRSGATTLYHRIDPTQGEQIR</sequence>
<gene>
    <name evidence="10" type="ORF">AWC38_SpisGene691</name>
</gene>
<dbReference type="InterPro" id="IPR004868">
    <property type="entry name" value="DNA-dir_DNA_pol_B_mt/vir"/>
</dbReference>
<dbReference type="SUPFAM" id="SSF53098">
    <property type="entry name" value="Ribonuclease H-like"/>
    <property type="match status" value="1"/>
</dbReference>
<dbReference type="PANTHER" id="PTHR33568:SF3">
    <property type="entry name" value="DNA-DIRECTED DNA POLYMERASE"/>
    <property type="match status" value="1"/>
</dbReference>
<keyword evidence="4" id="KW-0548">Nucleotidyltransferase</keyword>
<dbReference type="EMBL" id="LSMT01000004">
    <property type="protein sequence ID" value="PFX34444.1"/>
    <property type="molecule type" value="Genomic_DNA"/>
</dbReference>
<keyword evidence="11" id="KW-1185">Reference proteome</keyword>
<evidence type="ECO:0000256" key="1">
    <source>
        <dbReference type="ARBA" id="ARBA00005755"/>
    </source>
</evidence>
<evidence type="ECO:0000256" key="6">
    <source>
        <dbReference type="ARBA" id="ARBA00022932"/>
    </source>
</evidence>
<dbReference type="Pfam" id="PF03175">
    <property type="entry name" value="DNA_pol_B_2"/>
    <property type="match status" value="1"/>
</dbReference>
<dbReference type="InterPro" id="IPR012337">
    <property type="entry name" value="RNaseH-like_sf"/>
</dbReference>
<evidence type="ECO:0000256" key="8">
    <source>
        <dbReference type="ARBA" id="ARBA00049244"/>
    </source>
</evidence>
<dbReference type="STRING" id="50429.A0A2B4SUV5"/>
<keyword evidence="7" id="KW-0238">DNA-binding</keyword>
<evidence type="ECO:0000256" key="5">
    <source>
        <dbReference type="ARBA" id="ARBA00022705"/>
    </source>
</evidence>
<proteinExistence type="inferred from homology"/>
<dbReference type="GO" id="GO:0003887">
    <property type="term" value="F:DNA-directed DNA polymerase activity"/>
    <property type="evidence" value="ECO:0007669"/>
    <property type="project" value="UniProtKB-KW"/>
</dbReference>
<comment type="catalytic activity">
    <reaction evidence="8">
        <text>DNA(n) + a 2'-deoxyribonucleoside 5'-triphosphate = DNA(n+1) + diphosphate</text>
        <dbReference type="Rhea" id="RHEA:22508"/>
        <dbReference type="Rhea" id="RHEA-COMP:17339"/>
        <dbReference type="Rhea" id="RHEA-COMP:17340"/>
        <dbReference type="ChEBI" id="CHEBI:33019"/>
        <dbReference type="ChEBI" id="CHEBI:61560"/>
        <dbReference type="ChEBI" id="CHEBI:173112"/>
        <dbReference type="EC" id="2.7.7.7"/>
    </reaction>
</comment>
<evidence type="ECO:0000256" key="4">
    <source>
        <dbReference type="ARBA" id="ARBA00022695"/>
    </source>
</evidence>
<evidence type="ECO:0000313" key="10">
    <source>
        <dbReference type="EMBL" id="PFX34444.1"/>
    </source>
</evidence>
<keyword evidence="6" id="KW-0239">DNA-directed DNA polymerase</keyword>
<dbReference type="SUPFAM" id="SSF52980">
    <property type="entry name" value="Restriction endonuclease-like"/>
    <property type="match status" value="1"/>
</dbReference>
<evidence type="ECO:0000256" key="3">
    <source>
        <dbReference type="ARBA" id="ARBA00022679"/>
    </source>
</evidence>
<organism evidence="10 11">
    <name type="scientific">Stylophora pistillata</name>
    <name type="common">Smooth cauliflower coral</name>
    <dbReference type="NCBI Taxonomy" id="50429"/>
    <lineage>
        <taxon>Eukaryota</taxon>
        <taxon>Metazoa</taxon>
        <taxon>Cnidaria</taxon>
        <taxon>Anthozoa</taxon>
        <taxon>Hexacorallia</taxon>
        <taxon>Scleractinia</taxon>
        <taxon>Astrocoeniina</taxon>
        <taxon>Pocilloporidae</taxon>
        <taxon>Stylophora</taxon>
    </lineage>
</organism>
<comment type="similarity">
    <text evidence="1">Belongs to the DNA polymerase type-B family.</text>
</comment>
<evidence type="ECO:0000256" key="2">
    <source>
        <dbReference type="ARBA" id="ARBA00012417"/>
    </source>
</evidence>
<evidence type="ECO:0000256" key="7">
    <source>
        <dbReference type="ARBA" id="ARBA00023125"/>
    </source>
</evidence>
<dbReference type="PANTHER" id="PTHR33568">
    <property type="entry name" value="DNA POLYMERASE"/>
    <property type="match status" value="1"/>
</dbReference>
<comment type="caution">
    <text evidence="10">The sequence shown here is derived from an EMBL/GenBank/DDBJ whole genome shotgun (WGS) entry which is preliminary data.</text>
</comment>
<name>A0A2B4SUV5_STYPI</name>
<dbReference type="EC" id="2.7.7.7" evidence="2"/>
<dbReference type="AlphaFoldDB" id="A0A2B4SUV5"/>
<dbReference type="Proteomes" id="UP000225706">
    <property type="component" value="Unassembled WGS sequence"/>
</dbReference>
<accession>A0A2B4SUV5</accession>
<dbReference type="GO" id="GO:0003677">
    <property type="term" value="F:DNA binding"/>
    <property type="evidence" value="ECO:0007669"/>
    <property type="project" value="UniProtKB-KW"/>
</dbReference>
<keyword evidence="5" id="KW-0235">DNA replication</keyword>
<dbReference type="OrthoDB" id="5967133at2759"/>
<dbReference type="GO" id="GO:0006281">
    <property type="term" value="P:DNA repair"/>
    <property type="evidence" value="ECO:0007669"/>
    <property type="project" value="UniProtKB-ARBA"/>
</dbReference>
<protein>
    <recommendedName>
        <fullName evidence="2">DNA-directed DNA polymerase</fullName>
        <ecNumber evidence="2">2.7.7.7</ecNumber>
    </recommendedName>
</protein>
<evidence type="ECO:0000259" key="9">
    <source>
        <dbReference type="Pfam" id="PF03175"/>
    </source>
</evidence>
<reference evidence="11" key="1">
    <citation type="journal article" date="2017" name="bioRxiv">
        <title>Comparative analysis of the genomes of Stylophora pistillata and Acropora digitifera provides evidence for extensive differences between species of corals.</title>
        <authorList>
            <person name="Voolstra C.R."/>
            <person name="Li Y."/>
            <person name="Liew Y.J."/>
            <person name="Baumgarten S."/>
            <person name="Zoccola D."/>
            <person name="Flot J.-F."/>
            <person name="Tambutte S."/>
            <person name="Allemand D."/>
            <person name="Aranda M."/>
        </authorList>
    </citation>
    <scope>NUCLEOTIDE SEQUENCE [LARGE SCALE GENOMIC DNA]</scope>
</reference>
<dbReference type="GO" id="GO:0000166">
    <property type="term" value="F:nucleotide binding"/>
    <property type="evidence" value="ECO:0007669"/>
    <property type="project" value="InterPro"/>
</dbReference>